<dbReference type="Pfam" id="PF16657">
    <property type="entry name" value="Malt_amylase_C"/>
    <property type="match status" value="1"/>
</dbReference>
<dbReference type="Gene3D" id="2.60.40.1180">
    <property type="entry name" value="Golgi alpha-mannosidase II"/>
    <property type="match status" value="1"/>
</dbReference>
<evidence type="ECO:0000259" key="2">
    <source>
        <dbReference type="Pfam" id="PF16657"/>
    </source>
</evidence>
<name>A0ABY7BRM9_9FIRM</name>
<feature type="domain" description="Maltogenic amylase-like C-terminal" evidence="2">
    <location>
        <begin position="19"/>
        <end position="87"/>
    </location>
</feature>
<gene>
    <name evidence="3" type="ORF">OTK00_002305</name>
</gene>
<dbReference type="RefSeq" id="WP_045168711.1">
    <property type="nucleotide sequence ID" value="NZ_CP113865.1"/>
</dbReference>
<keyword evidence="4" id="KW-1185">Reference proteome</keyword>
<reference evidence="3" key="1">
    <citation type="submission" date="2022-12" db="EMBL/GenBank/DDBJ databases">
        <authorList>
            <person name="Bing R.G."/>
            <person name="Willard D.J."/>
            <person name="Manesh M.J.H."/>
            <person name="Laemthong T."/>
            <person name="Crosby J.R."/>
            <person name="Kelly R.M."/>
        </authorList>
    </citation>
    <scope>NUCLEOTIDE SEQUENCE</scope>
    <source>
        <strain evidence="3">DSM 8990</strain>
    </source>
</reference>
<dbReference type="InterPro" id="IPR013780">
    <property type="entry name" value="Glyco_hydro_b"/>
</dbReference>
<dbReference type="InterPro" id="IPR032091">
    <property type="entry name" value="Malt_amylase-like_C"/>
</dbReference>
<evidence type="ECO:0000256" key="1">
    <source>
        <dbReference type="ARBA" id="ARBA00008061"/>
    </source>
</evidence>
<dbReference type="Proteomes" id="UP001164909">
    <property type="component" value="Chromosome"/>
</dbReference>
<evidence type="ECO:0000313" key="3">
    <source>
        <dbReference type="EMBL" id="WAM33766.1"/>
    </source>
</evidence>
<accession>A0ABY7BRM9</accession>
<protein>
    <submittedName>
        <fullName evidence="3">Alpha-glucosidase C-terminal domain-containing protein</fullName>
    </submittedName>
</protein>
<comment type="similarity">
    <text evidence="1">Belongs to the glycosyl hydrolase 13 family.</text>
</comment>
<dbReference type="SUPFAM" id="SSF51011">
    <property type="entry name" value="Glycosyl hydrolase domain"/>
    <property type="match status" value="1"/>
</dbReference>
<sequence>MIELRKKHPVIVYGDIQMFYENDEKIFAYTRNYEAERLLVVMNFSEEESEFLAPNEIFTQKPRLLISNYEVDDSIQEKIVLKPYEARVYIV</sequence>
<organism evidence="3 4">
    <name type="scientific">Caldicellulosiruptor morganii</name>
    <dbReference type="NCBI Taxonomy" id="1387555"/>
    <lineage>
        <taxon>Bacteria</taxon>
        <taxon>Bacillati</taxon>
        <taxon>Bacillota</taxon>
        <taxon>Bacillota incertae sedis</taxon>
        <taxon>Caldicellulosiruptorales</taxon>
        <taxon>Caldicellulosiruptoraceae</taxon>
        <taxon>Caldicellulosiruptor</taxon>
    </lineage>
</organism>
<proteinExistence type="inferred from homology"/>
<dbReference type="EMBL" id="CP113865">
    <property type="protein sequence ID" value="WAM33766.1"/>
    <property type="molecule type" value="Genomic_DNA"/>
</dbReference>
<evidence type="ECO:0000313" key="4">
    <source>
        <dbReference type="Proteomes" id="UP001164909"/>
    </source>
</evidence>